<evidence type="ECO:0000313" key="2">
    <source>
        <dbReference type="Proteomes" id="UP000033647"/>
    </source>
</evidence>
<accession>A0A0F4GSX3</accession>
<name>A0A0F4GSX3_9PEZI</name>
<dbReference type="Proteomes" id="UP000033647">
    <property type="component" value="Unassembled WGS sequence"/>
</dbReference>
<reference evidence="1 2" key="1">
    <citation type="submission" date="2015-03" db="EMBL/GenBank/DDBJ databases">
        <title>RNA-seq based gene annotation and comparative genomics of four Zymoseptoria species reveal species-specific pathogenicity related genes and transposable element activity.</title>
        <authorList>
            <person name="Grandaubert J."/>
            <person name="Bhattacharyya A."/>
            <person name="Stukenbrock E.H."/>
        </authorList>
    </citation>
    <scope>NUCLEOTIDE SEQUENCE [LARGE SCALE GENOMIC DNA]</scope>
    <source>
        <strain evidence="1 2">Zb18110</strain>
    </source>
</reference>
<protein>
    <submittedName>
        <fullName evidence="1">Uncharacterized protein</fullName>
    </submittedName>
</protein>
<sequence>MPSIKGVADNLAAMANIEASLVVANPLITPQAGDLVVTAEAQKQKLGLLDLPDELWAKIGNMVVEDLPRTQVSTRPQYDLKQPAILQTCASLRNELRLDYFRTKVFIIPQMAVLLEHRQKYGEYLHAIGADARRLITVRFNGGSYEPKDFSPEVMKKLKATLQEAWPGLKFKLDSKWIGTKNWKRRWSNKMVEWKISFL</sequence>
<organism evidence="1 2">
    <name type="scientific">Zymoseptoria brevis</name>
    <dbReference type="NCBI Taxonomy" id="1047168"/>
    <lineage>
        <taxon>Eukaryota</taxon>
        <taxon>Fungi</taxon>
        <taxon>Dikarya</taxon>
        <taxon>Ascomycota</taxon>
        <taxon>Pezizomycotina</taxon>
        <taxon>Dothideomycetes</taxon>
        <taxon>Dothideomycetidae</taxon>
        <taxon>Mycosphaerellales</taxon>
        <taxon>Mycosphaerellaceae</taxon>
        <taxon>Zymoseptoria</taxon>
    </lineage>
</organism>
<keyword evidence="2" id="KW-1185">Reference proteome</keyword>
<gene>
    <name evidence="1" type="ORF">TI39_contig341g00014</name>
</gene>
<proteinExistence type="predicted"/>
<dbReference type="AlphaFoldDB" id="A0A0F4GSX3"/>
<evidence type="ECO:0000313" key="1">
    <source>
        <dbReference type="EMBL" id="KJY00138.1"/>
    </source>
</evidence>
<dbReference type="OrthoDB" id="3646601at2759"/>
<dbReference type="EMBL" id="LAFY01000333">
    <property type="protein sequence ID" value="KJY00138.1"/>
    <property type="molecule type" value="Genomic_DNA"/>
</dbReference>
<comment type="caution">
    <text evidence="1">The sequence shown here is derived from an EMBL/GenBank/DDBJ whole genome shotgun (WGS) entry which is preliminary data.</text>
</comment>